<dbReference type="RefSeq" id="WP_188405789.1">
    <property type="nucleotide sequence ID" value="NZ_BMGL01000005.1"/>
</dbReference>
<proteinExistence type="predicted"/>
<evidence type="ECO:0000313" key="2">
    <source>
        <dbReference type="EMBL" id="GGE11225.1"/>
    </source>
</evidence>
<organism evidence="2 3">
    <name type="scientific">Psychroflexus salis</name>
    <dbReference type="NCBI Taxonomy" id="1526574"/>
    <lineage>
        <taxon>Bacteria</taxon>
        <taxon>Pseudomonadati</taxon>
        <taxon>Bacteroidota</taxon>
        <taxon>Flavobacteriia</taxon>
        <taxon>Flavobacteriales</taxon>
        <taxon>Flavobacteriaceae</taxon>
        <taxon>Psychroflexus</taxon>
    </lineage>
</organism>
<keyword evidence="1" id="KW-0472">Membrane</keyword>
<gene>
    <name evidence="2" type="ORF">GCM10010831_10860</name>
</gene>
<evidence type="ECO:0000256" key="1">
    <source>
        <dbReference type="SAM" id="Phobius"/>
    </source>
</evidence>
<evidence type="ECO:0008006" key="4">
    <source>
        <dbReference type="Google" id="ProtNLM"/>
    </source>
</evidence>
<reference evidence="2 3" key="1">
    <citation type="journal article" date="2014" name="Int. J. Syst. Evol. Microbiol.">
        <title>Complete genome sequence of Corynebacterium casei LMG S-19264T (=DSM 44701T), isolated from a smear-ripened cheese.</title>
        <authorList>
            <consortium name="US DOE Joint Genome Institute (JGI-PGF)"/>
            <person name="Walter F."/>
            <person name="Albersmeier A."/>
            <person name="Kalinowski J."/>
            <person name="Ruckert C."/>
        </authorList>
    </citation>
    <scope>NUCLEOTIDE SEQUENCE [LARGE SCALE GENOMIC DNA]</scope>
    <source>
        <strain evidence="2 3">CGMCC 1.12925</strain>
    </source>
</reference>
<keyword evidence="1" id="KW-0812">Transmembrane</keyword>
<feature type="transmembrane region" description="Helical" evidence="1">
    <location>
        <begin position="65"/>
        <end position="86"/>
    </location>
</feature>
<feature type="transmembrane region" description="Helical" evidence="1">
    <location>
        <begin position="170"/>
        <end position="187"/>
    </location>
</feature>
<dbReference type="Proteomes" id="UP000599688">
    <property type="component" value="Unassembled WGS sequence"/>
</dbReference>
<feature type="transmembrane region" description="Helical" evidence="1">
    <location>
        <begin position="12"/>
        <end position="34"/>
    </location>
</feature>
<feature type="transmembrane region" description="Helical" evidence="1">
    <location>
        <begin position="40"/>
        <end position="58"/>
    </location>
</feature>
<dbReference type="InterPro" id="IPR007354">
    <property type="entry name" value="CruF-like"/>
</dbReference>
<feature type="transmembrane region" description="Helical" evidence="1">
    <location>
        <begin position="134"/>
        <end position="158"/>
    </location>
</feature>
<feature type="transmembrane region" description="Helical" evidence="1">
    <location>
        <begin position="194"/>
        <end position="212"/>
    </location>
</feature>
<sequence>MKKITEKAHSYSIAAGVLWLFHISGIIGISLGYLDWFASRTSLNLVILSLALFIFFPVNKLKSILVFISLAFLGILVEYLGVNYGLFFGEYAYGENMGPKVGGVPWLIGLNWALLTLVTGAMANYLAEHWFLKALLGTFLMLLLDIFMEASAPVFDFWEFKGGYAPIDNYIAWGIVAFIMHLIFNAFKLKGNLFISLHLFFVQLVFFIYFYVYF</sequence>
<accession>A0A917E7J7</accession>
<dbReference type="AlphaFoldDB" id="A0A917E7J7"/>
<dbReference type="EMBL" id="BMGL01000005">
    <property type="protein sequence ID" value="GGE11225.1"/>
    <property type="molecule type" value="Genomic_DNA"/>
</dbReference>
<dbReference type="PANTHER" id="PTHR39419:SF1">
    <property type="entry name" value="SLL0814 PROTEIN"/>
    <property type="match status" value="1"/>
</dbReference>
<dbReference type="Pfam" id="PF04240">
    <property type="entry name" value="Caroten_synth"/>
    <property type="match status" value="1"/>
</dbReference>
<evidence type="ECO:0000313" key="3">
    <source>
        <dbReference type="Proteomes" id="UP000599688"/>
    </source>
</evidence>
<name>A0A917E7J7_9FLAO</name>
<feature type="transmembrane region" description="Helical" evidence="1">
    <location>
        <begin position="106"/>
        <end position="127"/>
    </location>
</feature>
<protein>
    <recommendedName>
        <fullName evidence="4">Carotenoid biosynthesis protein</fullName>
    </recommendedName>
</protein>
<keyword evidence="3" id="KW-1185">Reference proteome</keyword>
<keyword evidence="1" id="KW-1133">Transmembrane helix</keyword>
<comment type="caution">
    <text evidence="2">The sequence shown here is derived from an EMBL/GenBank/DDBJ whole genome shotgun (WGS) entry which is preliminary data.</text>
</comment>
<dbReference type="PANTHER" id="PTHR39419">
    <property type="entry name" value="SLL0814 PROTEIN"/>
    <property type="match status" value="1"/>
</dbReference>